<keyword evidence="3" id="KW-0813">Transport</keyword>
<protein>
    <submittedName>
        <fullName evidence="14">Proton channel OtopLc</fullName>
    </submittedName>
</protein>
<dbReference type="GeneID" id="100900875"/>
<dbReference type="Pfam" id="PF04511">
    <property type="entry name" value="DER1"/>
    <property type="match status" value="1"/>
</dbReference>
<dbReference type="KEGG" id="goe:100900875"/>
<dbReference type="InterPro" id="IPR035952">
    <property type="entry name" value="Rhomboid-like_sf"/>
</dbReference>
<dbReference type="GO" id="GO:0015252">
    <property type="term" value="F:proton channel activity"/>
    <property type="evidence" value="ECO:0007669"/>
    <property type="project" value="InterPro"/>
</dbReference>
<feature type="transmembrane region" description="Helical" evidence="12">
    <location>
        <begin position="169"/>
        <end position="191"/>
    </location>
</feature>
<name>A0AAJ7WI93_9ACAR</name>
<keyword evidence="8" id="KW-0406">Ion transport</keyword>
<dbReference type="PANTHER" id="PTHR21522">
    <property type="entry name" value="PROTON CHANNEL OTOP"/>
    <property type="match status" value="1"/>
</dbReference>
<accession>A0AAJ7WI93</accession>
<feature type="transmembrane region" description="Helical" evidence="12">
    <location>
        <begin position="513"/>
        <end position="537"/>
    </location>
</feature>
<feature type="transmembrane region" description="Helical" evidence="12">
    <location>
        <begin position="388"/>
        <end position="411"/>
    </location>
</feature>
<feature type="transmembrane region" description="Helical" evidence="12">
    <location>
        <begin position="710"/>
        <end position="732"/>
    </location>
</feature>
<keyword evidence="5 12" id="KW-0812">Transmembrane</keyword>
<comment type="subcellular location">
    <subcellularLocation>
        <location evidence="1">Cell membrane</location>
        <topology evidence="1">Multi-pass membrane protein</topology>
    </subcellularLocation>
</comment>
<comment type="similarity">
    <text evidence="2">Belongs to the otopetrin family.</text>
</comment>
<dbReference type="RefSeq" id="XP_028966963.1">
    <property type="nucleotide sequence ID" value="XM_029111130.1"/>
</dbReference>
<feature type="region of interest" description="Disordered" evidence="11">
    <location>
        <begin position="1"/>
        <end position="37"/>
    </location>
</feature>
<dbReference type="InterPro" id="IPR007599">
    <property type="entry name" value="DER1"/>
</dbReference>
<feature type="transmembrane region" description="Helical" evidence="12">
    <location>
        <begin position="793"/>
        <end position="810"/>
    </location>
</feature>
<dbReference type="Proteomes" id="UP000694867">
    <property type="component" value="Unplaced"/>
</dbReference>
<evidence type="ECO:0000256" key="4">
    <source>
        <dbReference type="ARBA" id="ARBA00022475"/>
    </source>
</evidence>
<gene>
    <name evidence="14" type="primary">LOC100900875</name>
</gene>
<evidence type="ECO:0000256" key="6">
    <source>
        <dbReference type="ARBA" id="ARBA00022781"/>
    </source>
</evidence>
<feature type="non-terminal residue" evidence="14">
    <location>
        <position position="843"/>
    </location>
</feature>
<feature type="transmembrane region" description="Helical" evidence="12">
    <location>
        <begin position="135"/>
        <end position="157"/>
    </location>
</feature>
<evidence type="ECO:0000313" key="14">
    <source>
        <dbReference type="RefSeq" id="XP_028966963.1"/>
    </source>
</evidence>
<evidence type="ECO:0000256" key="8">
    <source>
        <dbReference type="ARBA" id="ARBA00023065"/>
    </source>
</evidence>
<keyword evidence="6" id="KW-0375">Hydrogen ion transport</keyword>
<dbReference type="SUPFAM" id="SSF144091">
    <property type="entry name" value="Rhomboid-like"/>
    <property type="match status" value="1"/>
</dbReference>
<dbReference type="GO" id="GO:0005886">
    <property type="term" value="C:plasma membrane"/>
    <property type="evidence" value="ECO:0007669"/>
    <property type="project" value="UniProtKB-SubCell"/>
</dbReference>
<reference evidence="14" key="1">
    <citation type="submission" date="2025-08" db="UniProtKB">
        <authorList>
            <consortium name="RefSeq"/>
        </authorList>
    </citation>
    <scope>IDENTIFICATION</scope>
</reference>
<keyword evidence="7 12" id="KW-1133">Transmembrane helix</keyword>
<dbReference type="AlphaFoldDB" id="A0AAJ7WI93"/>
<feature type="transmembrane region" description="Helical" evidence="12">
    <location>
        <begin position="557"/>
        <end position="580"/>
    </location>
</feature>
<sequence>MRTRRVSLSALQDIQKPRPAPDFTSTHGSPLPSRYRKKTSLSIQAIIERRSRQFESFEMGDMTLSSADIGDTPLSEAPGSAFPFPPVPSAPNALGIRDANSFDSVSTFGRIESQDRSTSTSRVDSQMRSKTKENLTSLMSIIYAFFVVSLGAIFPLLPSVNLNHLADNIYSILTSVIGISWLLFLQIDVALYKRRIVKRIKEKLKAIDKQTDDIPTSTDAILQALEKQDWDEDDGKPLYRFQRGRHAGSFFLKIGMTVFCFGHLIYEGLVLAKQTLMTASLTVSRIHLFLAVHILRPTYSFYQLFVVFKYSHVIINHYPSVARFGLMHMISTSFSSWLRSIILDAEASHVEEHPEDWLNETSNFTTDVMMVSNSGGSGPFGQFHLINYLYPFTIEFSIIIAGVWFIMWLNIGDGHHHKASETHLEPTLQENEGGDLDLTYRSQLVISADCHSANKGIFAGLGAMLLSMVTVIVFFVLTEAGKNRQLYRDLALVIYTAQNPQNRTMAQVLVDQYFLNVPVVTRTYVAACVLTTLAVELKVFSPLTLYFNPTLILRGQVWRLFTTFTYFGSLGLNFFFNMIFTVRYCRMLEEGSFLGRTADFVWMFILGGACTAIAGLFVHILFLGQAFTTMLVVGHTYYFLEDVFPRQPNGFKVIHTPQWLKLLFDNTNEDTEEDTPLDDEVTLAGVALIAVTLAFLKTSSLSFNPAPITFLDDCLLVIPIPFFFVNTALNVIAEIFHASVSKIRGKTSAPGIGLGVLLLQLLQVLLQTPMLIDGLRRSSFSPKQRYKKPGRELVTFLIIINLAMWVVFTFEQKKADTLVAAPKFFGERWLYIGHTTVPLMLFY</sequence>
<dbReference type="InterPro" id="IPR004878">
    <property type="entry name" value="Otopetrin"/>
</dbReference>
<proteinExistence type="inferred from homology"/>
<feature type="transmembrane region" description="Helical" evidence="12">
    <location>
        <begin position="250"/>
        <end position="266"/>
    </location>
</feature>
<keyword evidence="13" id="KW-1185">Reference proteome</keyword>
<keyword evidence="9 12" id="KW-0472">Membrane</keyword>
<feature type="transmembrane region" description="Helical" evidence="12">
    <location>
        <begin position="752"/>
        <end position="772"/>
    </location>
</feature>
<feature type="transmembrane region" description="Helical" evidence="12">
    <location>
        <begin position="600"/>
        <end position="622"/>
    </location>
</feature>
<keyword evidence="10" id="KW-0407">Ion channel</keyword>
<evidence type="ECO:0000256" key="3">
    <source>
        <dbReference type="ARBA" id="ARBA00022448"/>
    </source>
</evidence>
<evidence type="ECO:0000256" key="10">
    <source>
        <dbReference type="ARBA" id="ARBA00023303"/>
    </source>
</evidence>
<evidence type="ECO:0000256" key="11">
    <source>
        <dbReference type="SAM" id="MobiDB-lite"/>
    </source>
</evidence>
<feature type="transmembrane region" description="Helical" evidence="12">
    <location>
        <begin position="681"/>
        <end position="698"/>
    </location>
</feature>
<evidence type="ECO:0000256" key="1">
    <source>
        <dbReference type="ARBA" id="ARBA00004651"/>
    </source>
</evidence>
<dbReference type="PANTHER" id="PTHR21522:SF58">
    <property type="entry name" value="AGAP000074-PA"/>
    <property type="match status" value="1"/>
</dbReference>
<evidence type="ECO:0000256" key="2">
    <source>
        <dbReference type="ARBA" id="ARBA00006513"/>
    </source>
</evidence>
<evidence type="ECO:0000256" key="7">
    <source>
        <dbReference type="ARBA" id="ARBA00022989"/>
    </source>
</evidence>
<evidence type="ECO:0000256" key="9">
    <source>
        <dbReference type="ARBA" id="ARBA00023136"/>
    </source>
</evidence>
<keyword evidence="4" id="KW-1003">Cell membrane</keyword>
<dbReference type="Pfam" id="PF03189">
    <property type="entry name" value="Otopetrin"/>
    <property type="match status" value="3"/>
</dbReference>
<evidence type="ECO:0000256" key="5">
    <source>
        <dbReference type="ARBA" id="ARBA00022692"/>
    </source>
</evidence>
<feature type="transmembrane region" description="Helical" evidence="12">
    <location>
        <begin position="457"/>
        <end position="478"/>
    </location>
</feature>
<evidence type="ECO:0000256" key="12">
    <source>
        <dbReference type="SAM" id="Phobius"/>
    </source>
</evidence>
<feature type="transmembrane region" description="Helical" evidence="12">
    <location>
        <begin position="286"/>
        <end position="308"/>
    </location>
</feature>
<evidence type="ECO:0000313" key="13">
    <source>
        <dbReference type="Proteomes" id="UP000694867"/>
    </source>
</evidence>
<organism evidence="13 14">
    <name type="scientific">Galendromus occidentalis</name>
    <name type="common">western predatory mite</name>
    <dbReference type="NCBI Taxonomy" id="34638"/>
    <lineage>
        <taxon>Eukaryota</taxon>
        <taxon>Metazoa</taxon>
        <taxon>Ecdysozoa</taxon>
        <taxon>Arthropoda</taxon>
        <taxon>Chelicerata</taxon>
        <taxon>Arachnida</taxon>
        <taxon>Acari</taxon>
        <taxon>Parasitiformes</taxon>
        <taxon>Mesostigmata</taxon>
        <taxon>Gamasina</taxon>
        <taxon>Phytoseioidea</taxon>
        <taxon>Phytoseiidae</taxon>
        <taxon>Typhlodrominae</taxon>
        <taxon>Galendromus</taxon>
    </lineage>
</organism>